<gene>
    <name evidence="2" type="ORF">EI42_03465</name>
</gene>
<evidence type="ECO:0000313" key="2">
    <source>
        <dbReference type="EMBL" id="PZW27379.1"/>
    </source>
</evidence>
<organism evidence="2 3">
    <name type="scientific">Thermosporothrix hazakensis</name>
    <dbReference type="NCBI Taxonomy" id="644383"/>
    <lineage>
        <taxon>Bacteria</taxon>
        <taxon>Bacillati</taxon>
        <taxon>Chloroflexota</taxon>
        <taxon>Ktedonobacteria</taxon>
        <taxon>Ktedonobacterales</taxon>
        <taxon>Thermosporotrichaceae</taxon>
        <taxon>Thermosporothrix</taxon>
    </lineage>
</organism>
<evidence type="ECO:0000259" key="1">
    <source>
        <dbReference type="PROSITE" id="PS50943"/>
    </source>
</evidence>
<dbReference type="InterPro" id="IPR010982">
    <property type="entry name" value="Lambda_DNA-bd_dom_sf"/>
</dbReference>
<evidence type="ECO:0000313" key="3">
    <source>
        <dbReference type="Proteomes" id="UP000248806"/>
    </source>
</evidence>
<dbReference type="Proteomes" id="UP000248806">
    <property type="component" value="Unassembled WGS sequence"/>
</dbReference>
<feature type="domain" description="HTH cro/C1-type" evidence="1">
    <location>
        <begin position="83"/>
        <end position="113"/>
    </location>
</feature>
<dbReference type="SMART" id="SM00530">
    <property type="entry name" value="HTH_XRE"/>
    <property type="match status" value="2"/>
</dbReference>
<protein>
    <recommendedName>
        <fullName evidence="1">HTH cro/C1-type domain-containing protein</fullName>
    </recommendedName>
</protein>
<keyword evidence="3" id="KW-1185">Reference proteome</keyword>
<reference evidence="2 3" key="1">
    <citation type="submission" date="2018-06" db="EMBL/GenBank/DDBJ databases">
        <title>Genomic Encyclopedia of Archaeal and Bacterial Type Strains, Phase II (KMG-II): from individual species to whole genera.</title>
        <authorList>
            <person name="Goeker M."/>
        </authorList>
    </citation>
    <scope>NUCLEOTIDE SEQUENCE [LARGE SCALE GENOMIC DNA]</scope>
    <source>
        <strain evidence="2 3">ATCC BAA-1881</strain>
    </source>
</reference>
<dbReference type="InterPro" id="IPR001387">
    <property type="entry name" value="Cro/C1-type_HTH"/>
</dbReference>
<dbReference type="EMBL" id="QKUF01000012">
    <property type="protein sequence ID" value="PZW27379.1"/>
    <property type="molecule type" value="Genomic_DNA"/>
</dbReference>
<dbReference type="AlphaFoldDB" id="A0A326U3Y7"/>
<accession>A0A326U3Y7</accession>
<comment type="caution">
    <text evidence="2">The sequence shown here is derived from an EMBL/GenBank/DDBJ whole genome shotgun (WGS) entry which is preliminary data.</text>
</comment>
<sequence length="422" mass="47808">MLEWKQIATTLKAYKQRQRISYPAIARALGLKERQVYYIFQGKGDLLNSYALLRQLSQVLAIPPHLLGLSLIERPPIEIGREIAKRRKARRISQEALAEKMDRSVEFVSRLENKGEGLDNMRRRKALSLLLGIPPTLMGLADASIPMKQLVQKVDMQMYQDRLDTLYKTYYYKGASALQEVEQQIAQLKLLEQDSETRTMLYRYHALALLIAREDYNFHAIHVHSQACIDLAGDSAIKRALAHYHRAEAFREIELYGEAVTQIGLALKINHLPLNILYRLALEAGTIHYSAPPGIGEGTHYGAKMLSRAEKLFPQVAGSVDSISQLPILGEDFLALRRTMALVNDPSACAQAIEEARELSKVMPRRAMILDTYEADLAAKKGNIEEALLLTARAEQKAREMKSQLNLARVARVYEELKQQQM</sequence>
<dbReference type="PROSITE" id="PS50943">
    <property type="entry name" value="HTH_CROC1"/>
    <property type="match status" value="1"/>
</dbReference>
<dbReference type="RefSeq" id="WP_111323834.1">
    <property type="nucleotide sequence ID" value="NZ_BIFX01000001.1"/>
</dbReference>
<dbReference type="GO" id="GO:0003677">
    <property type="term" value="F:DNA binding"/>
    <property type="evidence" value="ECO:0007669"/>
    <property type="project" value="InterPro"/>
</dbReference>
<dbReference type="SUPFAM" id="SSF47413">
    <property type="entry name" value="lambda repressor-like DNA-binding domains"/>
    <property type="match status" value="1"/>
</dbReference>
<proteinExistence type="predicted"/>
<dbReference type="CDD" id="cd00093">
    <property type="entry name" value="HTH_XRE"/>
    <property type="match status" value="1"/>
</dbReference>
<name>A0A326U3Y7_THEHA</name>
<dbReference type="Gene3D" id="1.10.260.40">
    <property type="entry name" value="lambda repressor-like DNA-binding domains"/>
    <property type="match status" value="1"/>
</dbReference>